<evidence type="ECO:0000313" key="2">
    <source>
        <dbReference type="Proteomes" id="UP000180194"/>
    </source>
</evidence>
<sequence length="293" mass="34812">MEDALSQFINLEITPRKDIINERKYALDWPLPTGGQPAFIYERAEEIRTMYLMGMDVVLMKFIPVFIEDILKTLIVNFNADYNEQISMLYKDYEKRNKMYFWTYLEEIKKQDILQEEDFEYCQRYVNEKIRNNEIHNKEFTKYKGTENYLTNTETGETRKADEAFEKMMLQDPSWFRAINSNKTVEQIHQEVVGILNLIQRNSLLLNRSSYLATKDVYEGIGVTYTEFQLITHEIFVQDIDYALNQNPLIKTYSVQDENNQVIINLHYKKPVLSAEVFQTLSSLFRISSIENK</sequence>
<keyword evidence="2" id="KW-1185">Reference proteome</keyword>
<dbReference type="EMBL" id="MBRJ01000059">
    <property type="protein sequence ID" value="OHX41356.1"/>
    <property type="molecule type" value="Genomic_DNA"/>
</dbReference>
<reference evidence="1 2" key="1">
    <citation type="submission" date="2016-07" db="EMBL/GenBank/DDBJ databases">
        <title>Bacillus oceanisediminis whole genome.</title>
        <authorList>
            <person name="Pal Y."/>
            <person name="Verma A."/>
            <person name="Mual P."/>
            <person name="Srinivasan K."/>
        </authorList>
    </citation>
    <scope>NUCLEOTIDE SEQUENCE [LARGE SCALE GENOMIC DNA]</scope>
    <source>
        <strain evidence="1 2">Bhandara28</strain>
    </source>
</reference>
<evidence type="ECO:0000313" key="1">
    <source>
        <dbReference type="EMBL" id="OHX41356.1"/>
    </source>
</evidence>
<organism evidence="1 2">
    <name type="scientific">Cytobacillus oceanisediminis</name>
    <dbReference type="NCBI Taxonomy" id="665099"/>
    <lineage>
        <taxon>Bacteria</taxon>
        <taxon>Bacillati</taxon>
        <taxon>Bacillota</taxon>
        <taxon>Bacilli</taxon>
        <taxon>Bacillales</taxon>
        <taxon>Bacillaceae</taxon>
        <taxon>Cytobacillus</taxon>
    </lineage>
</organism>
<proteinExistence type="predicted"/>
<dbReference type="Proteomes" id="UP000180194">
    <property type="component" value="Unassembled WGS sequence"/>
</dbReference>
<protein>
    <submittedName>
        <fullName evidence="1">Uncharacterized protein</fullName>
    </submittedName>
</protein>
<gene>
    <name evidence="1" type="ORF">BBV17_28580</name>
</gene>
<comment type="caution">
    <text evidence="1">The sequence shown here is derived from an EMBL/GenBank/DDBJ whole genome shotgun (WGS) entry which is preliminary data.</text>
</comment>
<dbReference type="RefSeq" id="WP_071159847.1">
    <property type="nucleotide sequence ID" value="NZ_MBRJ01000059.1"/>
</dbReference>
<accession>A0ABX3CJW3</accession>
<name>A0ABX3CJW3_9BACI</name>